<dbReference type="RefSeq" id="WP_189404820.1">
    <property type="nucleotide sequence ID" value="NZ_BMXP01000003.1"/>
</dbReference>
<accession>A0A918JJV3</accession>
<reference evidence="2" key="1">
    <citation type="journal article" date="2014" name="Int. J. Syst. Evol. Microbiol.">
        <title>Complete genome sequence of Corynebacterium casei LMG S-19264T (=DSM 44701T), isolated from a smear-ripened cheese.</title>
        <authorList>
            <consortium name="US DOE Joint Genome Institute (JGI-PGF)"/>
            <person name="Walter F."/>
            <person name="Albersmeier A."/>
            <person name="Kalinowski J."/>
            <person name="Ruckert C."/>
        </authorList>
    </citation>
    <scope>NUCLEOTIDE SEQUENCE</scope>
    <source>
        <strain evidence="2">KCTC 22164</strain>
    </source>
</reference>
<gene>
    <name evidence="2" type="ORF">GCM10007391_14210</name>
</gene>
<feature type="region of interest" description="Disordered" evidence="1">
    <location>
        <begin position="1"/>
        <end position="20"/>
    </location>
</feature>
<proteinExistence type="predicted"/>
<name>A0A918JJV3_9ALTE</name>
<protein>
    <submittedName>
        <fullName evidence="2">Uncharacterized protein</fullName>
    </submittedName>
</protein>
<dbReference type="Proteomes" id="UP000631300">
    <property type="component" value="Unassembled WGS sequence"/>
</dbReference>
<reference evidence="2" key="2">
    <citation type="submission" date="2020-09" db="EMBL/GenBank/DDBJ databases">
        <authorList>
            <person name="Sun Q."/>
            <person name="Kim S."/>
        </authorList>
    </citation>
    <scope>NUCLEOTIDE SEQUENCE</scope>
    <source>
        <strain evidence="2">KCTC 22164</strain>
    </source>
</reference>
<dbReference type="EMBL" id="BMXP01000003">
    <property type="protein sequence ID" value="GGW82330.1"/>
    <property type="molecule type" value="Genomic_DNA"/>
</dbReference>
<dbReference type="AlphaFoldDB" id="A0A918JJV3"/>
<evidence type="ECO:0000256" key="1">
    <source>
        <dbReference type="SAM" id="MobiDB-lite"/>
    </source>
</evidence>
<keyword evidence="3" id="KW-1185">Reference proteome</keyword>
<organism evidence="2 3">
    <name type="scientific">Alteromonas halophila</name>
    <dbReference type="NCBI Taxonomy" id="516698"/>
    <lineage>
        <taxon>Bacteria</taxon>
        <taxon>Pseudomonadati</taxon>
        <taxon>Pseudomonadota</taxon>
        <taxon>Gammaproteobacteria</taxon>
        <taxon>Alteromonadales</taxon>
        <taxon>Alteromonadaceae</taxon>
        <taxon>Alteromonas/Salinimonas group</taxon>
        <taxon>Alteromonas</taxon>
    </lineage>
</organism>
<evidence type="ECO:0000313" key="3">
    <source>
        <dbReference type="Proteomes" id="UP000631300"/>
    </source>
</evidence>
<comment type="caution">
    <text evidence="2">The sequence shown here is derived from an EMBL/GenBank/DDBJ whole genome shotgun (WGS) entry which is preliminary data.</text>
</comment>
<sequence>MAAVPSKSILNQEDFPKGLDKPEEFLPWIYEIQKDYMNENFVNNRSVQWLFDDYLFSPQWQFTDQKYATHADAWHMNEYYGVEILNKINSKIQNLEG</sequence>
<evidence type="ECO:0000313" key="2">
    <source>
        <dbReference type="EMBL" id="GGW82330.1"/>
    </source>
</evidence>